<evidence type="ECO:0000313" key="2">
    <source>
        <dbReference type="Proteomes" id="UP000530660"/>
    </source>
</evidence>
<accession>A0A7J7IE36</accession>
<keyword evidence="2" id="KW-1185">Reference proteome</keyword>
<proteinExistence type="predicted"/>
<sequence>MDGSSGAGSERKALRATRLTDQPPANVFLYAPKMRTELPDPPMDLKLLRLNSANGLHREPTETEAGAEVSVTAQSSTSAAALARKVLQLWEQERDSVERLCLCTEGIRSPGGMWLLELAAAFADTSVTGSSGETSAPPTTVPWTYRPLRGQAAQLVRNESALASLYATAEAERTESVDDPTSIVQSLGRVALSNHAAGAAFQALNNRTTQWMRPPQYDEFLSLKAGGNTGVGSTLHATDLLSASSAEATMPVDKRSAAEIAADALAIEAEFEAAAQLDQRLGELSYPVMDGEQAALSNGARHALRSLPVLPDEQLWSQPSGLVSFTDPPASWRTRSVSYAVARENTTQPSLAFFTEDASNSSDAEELLDEFFYQLETPDDARELAAFMCLQVTEDAARIAPVQYRVRPRPTL</sequence>
<dbReference type="EMBL" id="VWRR01000015">
    <property type="protein sequence ID" value="KAF6001353.1"/>
    <property type="molecule type" value="Genomic_DNA"/>
</dbReference>
<dbReference type="Proteomes" id="UP000530660">
    <property type="component" value="Unassembled WGS sequence"/>
</dbReference>
<reference evidence="1 2" key="1">
    <citation type="journal article" date="2020" name="J. Phycol.">
        <title>Comparative genome analysis reveals Cyanidiococcus gen. nov., a new extremophilic red algal genus sister to Cyanidioschyzon (Cyanidioschyzonaceae, Rhodophyta).</title>
        <authorList>
            <person name="Liu S.-L."/>
            <person name="Chiang Y.-R."/>
            <person name="Yoon H.S."/>
            <person name="Fu H.-Y."/>
        </authorList>
    </citation>
    <scope>NUCLEOTIDE SEQUENCE [LARGE SCALE GENOMIC DNA]</scope>
    <source>
        <strain evidence="1 2">THAL066</strain>
    </source>
</reference>
<protein>
    <submittedName>
        <fullName evidence="1">Uncharacterized protein</fullName>
    </submittedName>
</protein>
<gene>
    <name evidence="1" type="ORF">F1559_003672</name>
</gene>
<evidence type="ECO:0000313" key="1">
    <source>
        <dbReference type="EMBL" id="KAF6001353.1"/>
    </source>
</evidence>
<dbReference type="AlphaFoldDB" id="A0A7J7IE36"/>
<name>A0A7J7IE36_9RHOD</name>
<organism evidence="1 2">
    <name type="scientific">Cyanidiococcus yangmingshanensis</name>
    <dbReference type="NCBI Taxonomy" id="2690220"/>
    <lineage>
        <taxon>Eukaryota</taxon>
        <taxon>Rhodophyta</taxon>
        <taxon>Bangiophyceae</taxon>
        <taxon>Cyanidiales</taxon>
        <taxon>Cyanidiaceae</taxon>
        <taxon>Cyanidiococcus</taxon>
    </lineage>
</organism>
<comment type="caution">
    <text evidence="1">The sequence shown here is derived from an EMBL/GenBank/DDBJ whole genome shotgun (WGS) entry which is preliminary data.</text>
</comment>
<dbReference type="OrthoDB" id="10496843at2759"/>